<reference evidence="11" key="1">
    <citation type="submission" date="2015-08" db="EMBL/GenBank/DDBJ databases">
        <title>A reference gene set for chemosensory receptor genes of Manduca sexta.</title>
        <authorList>
            <person name="Koenig C."/>
            <person name="Hirsh A."/>
            <person name="Bucks S."/>
            <person name="Klinner C."/>
            <person name="Vogel H."/>
            <person name="Shukla A."/>
            <person name="Mansfield J.H."/>
            <person name="Morton B."/>
            <person name="Hansson B.S."/>
            <person name="Grosse-Wilde E."/>
        </authorList>
    </citation>
    <scope>NUCLEOTIDE SEQUENCE</scope>
</reference>
<evidence type="ECO:0000256" key="9">
    <source>
        <dbReference type="ARBA" id="ARBA00023224"/>
    </source>
</evidence>
<keyword evidence="6 10" id="KW-1133">Transmembrane helix</keyword>
<dbReference type="PANTHER" id="PTHR21137:SF35">
    <property type="entry name" value="ODORANT RECEPTOR 19A-RELATED"/>
    <property type="match status" value="1"/>
</dbReference>
<comment type="similarity">
    <text evidence="10">Belongs to the insect chemoreceptor superfamily. Heteromeric odorant receptor channel (TC 1.A.69) family.</text>
</comment>
<dbReference type="InterPro" id="IPR004117">
    <property type="entry name" value="7tm6_olfct_rcpt"/>
</dbReference>
<evidence type="ECO:0000256" key="1">
    <source>
        <dbReference type="ARBA" id="ARBA00004651"/>
    </source>
</evidence>
<dbReference type="PANTHER" id="PTHR21137">
    <property type="entry name" value="ODORANT RECEPTOR"/>
    <property type="match status" value="1"/>
</dbReference>
<keyword evidence="8 10" id="KW-0675">Receptor</keyword>
<proteinExistence type="evidence at transcript level"/>
<keyword evidence="9 10" id="KW-0807">Transducer</keyword>
<evidence type="ECO:0000256" key="5">
    <source>
        <dbReference type="ARBA" id="ARBA00022725"/>
    </source>
</evidence>
<evidence type="ECO:0000256" key="10">
    <source>
        <dbReference type="RuleBase" id="RU351113"/>
    </source>
</evidence>
<feature type="transmembrane region" description="Helical" evidence="10">
    <location>
        <begin position="303"/>
        <end position="323"/>
    </location>
</feature>
<dbReference type="OrthoDB" id="8122682at2759"/>
<dbReference type="Pfam" id="PF02949">
    <property type="entry name" value="7tm_6"/>
    <property type="match status" value="1"/>
</dbReference>
<evidence type="ECO:0000313" key="11">
    <source>
        <dbReference type="EMBL" id="CUQ99404.1"/>
    </source>
</evidence>
<dbReference type="EMBL" id="LN885115">
    <property type="protein sequence ID" value="CUQ99404.1"/>
    <property type="molecule type" value="mRNA"/>
</dbReference>
<sequence>MGWIERIKGFILKKSFDFDRPDICLYNFHPQLRILFALKGIFFNKQNSKLKIILPTYFNLLTILGMVFEGMFAHRGLTIKDYSFAIESFLYFIILTSTPLVYLCLFYHKDKIIQLLDDMNEEFKFVCSLGPRHRTPFLKGQLLIWKLCYAWYTLSISTGTAFMMFPVMALVYQTLFVTHTEKTIRPLAFTMWLPNDDPYRTPNYEIFLFFEMNYCVIIVQTFGVYIYTLFHLLLHHYFILDMMILDFEAIFDGLDESVAALPSKHPRRREVQLILNARIKRIVTWHNSVIKTINTLSIVYKPALVFQILLSSIMVCLIGYQIAESLDNGVIDFLFIMLGVCTCMQVWIPCYLGTLLRNKVFAVREACWNCGWHRNSLGTLIRLDILIIIQRTQVPLLIKLSDMSTVELETFSSIMSAAYSYFNMLRNSN</sequence>
<evidence type="ECO:0000256" key="7">
    <source>
        <dbReference type="ARBA" id="ARBA00023136"/>
    </source>
</evidence>
<dbReference type="GO" id="GO:0004984">
    <property type="term" value="F:olfactory receptor activity"/>
    <property type="evidence" value="ECO:0007669"/>
    <property type="project" value="InterPro"/>
</dbReference>
<evidence type="ECO:0000256" key="8">
    <source>
        <dbReference type="ARBA" id="ARBA00023170"/>
    </source>
</evidence>
<evidence type="ECO:0000256" key="6">
    <source>
        <dbReference type="ARBA" id="ARBA00022989"/>
    </source>
</evidence>
<organism evidence="11">
    <name type="scientific">Manduca sexta</name>
    <name type="common">Tobacco hawkmoth</name>
    <name type="synonym">Tobacco hornworm</name>
    <dbReference type="NCBI Taxonomy" id="7130"/>
    <lineage>
        <taxon>Eukaryota</taxon>
        <taxon>Metazoa</taxon>
        <taxon>Ecdysozoa</taxon>
        <taxon>Arthropoda</taxon>
        <taxon>Hexapoda</taxon>
        <taxon>Insecta</taxon>
        <taxon>Pterygota</taxon>
        <taxon>Neoptera</taxon>
        <taxon>Endopterygota</taxon>
        <taxon>Lepidoptera</taxon>
        <taxon>Glossata</taxon>
        <taxon>Ditrysia</taxon>
        <taxon>Bombycoidea</taxon>
        <taxon>Sphingidae</taxon>
        <taxon>Sphinginae</taxon>
        <taxon>Sphingini</taxon>
        <taxon>Manduca</taxon>
    </lineage>
</organism>
<feature type="transmembrane region" description="Helical" evidence="10">
    <location>
        <begin position="206"/>
        <end position="234"/>
    </location>
</feature>
<feature type="transmembrane region" description="Helical" evidence="10">
    <location>
        <begin position="52"/>
        <end position="68"/>
    </location>
</feature>
<dbReference type="GO" id="GO:0005549">
    <property type="term" value="F:odorant binding"/>
    <property type="evidence" value="ECO:0007669"/>
    <property type="project" value="InterPro"/>
</dbReference>
<gene>
    <name evidence="11" type="primary">OR-22</name>
</gene>
<comment type="subcellular location">
    <subcellularLocation>
        <location evidence="1 10">Cell membrane</location>
        <topology evidence="1 10">Multi-pass membrane protein</topology>
    </subcellularLocation>
</comment>
<evidence type="ECO:0000256" key="4">
    <source>
        <dbReference type="ARBA" id="ARBA00022692"/>
    </source>
</evidence>
<name>A0A0N7MCA5_MANSE</name>
<comment type="caution">
    <text evidence="10">Lacks conserved residue(s) required for the propagation of feature annotation.</text>
</comment>
<feature type="transmembrane region" description="Helical" evidence="10">
    <location>
        <begin position="329"/>
        <end position="352"/>
    </location>
</feature>
<dbReference type="GO" id="GO:0005886">
    <property type="term" value="C:plasma membrane"/>
    <property type="evidence" value="ECO:0007669"/>
    <property type="project" value="UniProtKB-SubCell"/>
</dbReference>
<keyword evidence="3 10" id="KW-0716">Sensory transduction</keyword>
<evidence type="ECO:0000256" key="3">
    <source>
        <dbReference type="ARBA" id="ARBA00022606"/>
    </source>
</evidence>
<protein>
    <recommendedName>
        <fullName evidence="10">Odorant receptor</fullName>
    </recommendedName>
</protein>
<keyword evidence="2" id="KW-1003">Cell membrane</keyword>
<dbReference type="GO" id="GO:0007165">
    <property type="term" value="P:signal transduction"/>
    <property type="evidence" value="ECO:0007669"/>
    <property type="project" value="UniProtKB-KW"/>
</dbReference>
<keyword evidence="5 10" id="KW-0552">Olfaction</keyword>
<dbReference type="AlphaFoldDB" id="A0A0N7MCA5"/>
<feature type="transmembrane region" description="Helical" evidence="10">
    <location>
        <begin position="149"/>
        <end position="172"/>
    </location>
</feature>
<accession>A0A0N7MCA5</accession>
<feature type="transmembrane region" description="Helical" evidence="10">
    <location>
        <begin position="88"/>
        <end position="107"/>
    </location>
</feature>
<keyword evidence="4 10" id="KW-0812">Transmembrane</keyword>
<evidence type="ECO:0000256" key="2">
    <source>
        <dbReference type="ARBA" id="ARBA00022475"/>
    </source>
</evidence>
<keyword evidence="7 10" id="KW-0472">Membrane</keyword>